<dbReference type="Proteomes" id="UP001320460">
    <property type="component" value="Chromosome"/>
</dbReference>
<gene>
    <name evidence="1" type="ORF">PDTA9734_35550</name>
</gene>
<name>A0ABM7VY79_9ENTR</name>
<proteinExistence type="predicted"/>
<evidence type="ECO:0000313" key="1">
    <source>
        <dbReference type="EMBL" id="BDD52068.1"/>
    </source>
</evidence>
<dbReference type="RefSeq" id="WP_125125010.1">
    <property type="nucleotide sequence ID" value="NZ_AP025334.1"/>
</dbReference>
<evidence type="ECO:0000313" key="2">
    <source>
        <dbReference type="Proteomes" id="UP001320460"/>
    </source>
</evidence>
<sequence length="141" mass="16259">MAKADELTFTEFSSINSRLRQVSDTWADLWITIYYTKISVGKLLVLRFEDVTESDLPLKKHEIIQLLAENPVRHIIQKRRSLYPNDEFIFQSHSNRVKSIAKPVTVVAFNQALRDSAKYVTDKNISSNSARRVQNIIHKAA</sequence>
<evidence type="ECO:0008006" key="3">
    <source>
        <dbReference type="Google" id="ProtNLM"/>
    </source>
</evidence>
<accession>A0ABM7VY79</accession>
<organism evidence="1 2">
    <name type="scientific">Phytobacter diazotrophicus</name>
    <dbReference type="NCBI Taxonomy" id="395631"/>
    <lineage>
        <taxon>Bacteria</taxon>
        <taxon>Pseudomonadati</taxon>
        <taxon>Pseudomonadota</taxon>
        <taxon>Gammaproteobacteria</taxon>
        <taxon>Enterobacterales</taxon>
        <taxon>Enterobacteriaceae</taxon>
        <taxon>Phytobacter</taxon>
    </lineage>
</organism>
<keyword evidence="2" id="KW-1185">Reference proteome</keyword>
<dbReference type="EMBL" id="AP025334">
    <property type="protein sequence ID" value="BDD52068.1"/>
    <property type="molecule type" value="Genomic_DNA"/>
</dbReference>
<reference evidence="1 2" key="1">
    <citation type="submission" date="2021-12" db="EMBL/GenBank/DDBJ databases">
        <title>Complete genome sequence of Phytobacter diazotrophicus TA9734.</title>
        <authorList>
            <person name="Kubota H."/>
            <person name="Nakayama Y."/>
            <person name="Ariyoshi T."/>
        </authorList>
    </citation>
    <scope>NUCLEOTIDE SEQUENCE [LARGE SCALE GENOMIC DNA]</scope>
    <source>
        <strain evidence="1 2">TA9734</strain>
    </source>
</reference>
<protein>
    <recommendedName>
        <fullName evidence="3">Site-specific integrase</fullName>
    </recommendedName>
</protein>